<proteinExistence type="predicted"/>
<sequence>MFLDNFYTSYYHNIMQGIPNDKKSKVKKIAKEMINKRNKEVEQRDKEITRKNKEKYTYEEWVKKEVF</sequence>
<organism evidence="1 2">
    <name type="scientific">Helicobacter cinaedi CCUG 18818 = ATCC BAA-847</name>
    <dbReference type="NCBI Taxonomy" id="537971"/>
    <lineage>
        <taxon>Bacteria</taxon>
        <taxon>Pseudomonadati</taxon>
        <taxon>Campylobacterota</taxon>
        <taxon>Epsilonproteobacteria</taxon>
        <taxon>Campylobacterales</taxon>
        <taxon>Helicobacteraceae</taxon>
        <taxon>Helicobacter</taxon>
    </lineage>
</organism>
<evidence type="ECO:0000313" key="2">
    <source>
        <dbReference type="Proteomes" id="UP000006036"/>
    </source>
</evidence>
<dbReference type="RefSeq" id="WP_015453661.1">
    <property type="nucleotide sequence ID" value="NC_020555.1"/>
</dbReference>
<dbReference type="EMBL" id="AP012492">
    <property type="protein sequence ID" value="BAM32737.1"/>
    <property type="molecule type" value="Genomic_DNA"/>
</dbReference>
<dbReference type="KEGG" id="hcb:HCBAA847_1507"/>
<name>A0AAI8MPL7_9HELI</name>
<reference evidence="1 2" key="1">
    <citation type="journal article" date="2012" name="J. Bacteriol.">
        <title>Complete Genome Sequence of Helicobacter cinaedi Type Strain ATCC BAA-847.</title>
        <authorList>
            <person name="Miyoshi-Akiyama T."/>
            <person name="Takeshita N."/>
            <person name="Ohmagari N."/>
            <person name="Kirikae T."/>
        </authorList>
    </citation>
    <scope>NUCLEOTIDE SEQUENCE [LARGE SCALE GENOMIC DNA]</scope>
    <source>
        <strain evidence="1 2">ATCC BAA-847</strain>
    </source>
</reference>
<dbReference type="AlphaFoldDB" id="A0AAI8MPL7"/>
<gene>
    <name evidence="1" type="ORF">HCBAA847_1507</name>
</gene>
<accession>A0AAI8MPL7</accession>
<protein>
    <submittedName>
        <fullName evidence="1">Uncharacterized protein</fullName>
    </submittedName>
</protein>
<evidence type="ECO:0000313" key="1">
    <source>
        <dbReference type="EMBL" id="BAM32737.1"/>
    </source>
</evidence>
<dbReference type="Proteomes" id="UP000006036">
    <property type="component" value="Chromosome 1"/>
</dbReference>